<name>A0A3L6PG02_PANMI</name>
<dbReference type="Proteomes" id="UP000275267">
    <property type="component" value="Unassembled WGS sequence"/>
</dbReference>
<accession>A0A3L6PG02</accession>
<organism evidence="3 4">
    <name type="scientific">Panicum miliaceum</name>
    <name type="common">Proso millet</name>
    <name type="synonym">Broomcorn millet</name>
    <dbReference type="NCBI Taxonomy" id="4540"/>
    <lineage>
        <taxon>Eukaryota</taxon>
        <taxon>Viridiplantae</taxon>
        <taxon>Streptophyta</taxon>
        <taxon>Embryophyta</taxon>
        <taxon>Tracheophyta</taxon>
        <taxon>Spermatophyta</taxon>
        <taxon>Magnoliopsida</taxon>
        <taxon>Liliopsida</taxon>
        <taxon>Poales</taxon>
        <taxon>Poaceae</taxon>
        <taxon>PACMAD clade</taxon>
        <taxon>Panicoideae</taxon>
        <taxon>Panicodae</taxon>
        <taxon>Paniceae</taxon>
        <taxon>Panicinae</taxon>
        <taxon>Panicum</taxon>
        <taxon>Panicum sect. Panicum</taxon>
    </lineage>
</organism>
<dbReference type="STRING" id="4540.A0A3L6PG02"/>
<proteinExistence type="predicted"/>
<evidence type="ECO:0000313" key="3">
    <source>
        <dbReference type="EMBL" id="RLM55204.1"/>
    </source>
</evidence>
<evidence type="ECO:0000313" key="4">
    <source>
        <dbReference type="Proteomes" id="UP000275267"/>
    </source>
</evidence>
<evidence type="ECO:0000259" key="2">
    <source>
        <dbReference type="Pfam" id="PF13456"/>
    </source>
</evidence>
<sequence length="121" mass="12926">MIAAHCLKPSQPPRCAAPQSRSKNGLHRPDLVCINVDVAIFSSSSSSAIGTVFRNHMGACLLACRKSFCCIISPEVAEALALRCAVVLALEEGFHRVVLQSDYLALILKINPHVATGSDPE</sequence>
<dbReference type="AlphaFoldDB" id="A0A3L6PG02"/>
<dbReference type="InterPro" id="IPR002156">
    <property type="entry name" value="RNaseH_domain"/>
</dbReference>
<feature type="region of interest" description="Disordered" evidence="1">
    <location>
        <begin position="1"/>
        <end position="23"/>
    </location>
</feature>
<keyword evidence="4" id="KW-1185">Reference proteome</keyword>
<dbReference type="OrthoDB" id="653202at2759"/>
<protein>
    <recommendedName>
        <fullName evidence="2">RNase H type-1 domain-containing protein</fullName>
    </recommendedName>
</protein>
<dbReference type="GO" id="GO:0004523">
    <property type="term" value="F:RNA-DNA hybrid ribonuclease activity"/>
    <property type="evidence" value="ECO:0007669"/>
    <property type="project" value="InterPro"/>
</dbReference>
<evidence type="ECO:0000256" key="1">
    <source>
        <dbReference type="SAM" id="MobiDB-lite"/>
    </source>
</evidence>
<dbReference type="GO" id="GO:0003676">
    <property type="term" value="F:nucleic acid binding"/>
    <property type="evidence" value="ECO:0007669"/>
    <property type="project" value="InterPro"/>
</dbReference>
<reference evidence="4" key="1">
    <citation type="journal article" date="2019" name="Nat. Commun.">
        <title>The genome of broomcorn millet.</title>
        <authorList>
            <person name="Zou C."/>
            <person name="Miki D."/>
            <person name="Li D."/>
            <person name="Tang Q."/>
            <person name="Xiao L."/>
            <person name="Rajput S."/>
            <person name="Deng P."/>
            <person name="Jia W."/>
            <person name="Huang R."/>
            <person name="Zhang M."/>
            <person name="Sun Y."/>
            <person name="Hu J."/>
            <person name="Fu X."/>
            <person name="Schnable P.S."/>
            <person name="Li F."/>
            <person name="Zhang H."/>
            <person name="Feng B."/>
            <person name="Zhu X."/>
            <person name="Liu R."/>
            <person name="Schnable J.C."/>
            <person name="Zhu J.-K."/>
            <person name="Zhang H."/>
        </authorList>
    </citation>
    <scope>NUCLEOTIDE SEQUENCE [LARGE SCALE GENOMIC DNA]</scope>
</reference>
<dbReference type="InterPro" id="IPR052929">
    <property type="entry name" value="RNase_H-like_EbsB-rel"/>
</dbReference>
<dbReference type="Pfam" id="PF13456">
    <property type="entry name" value="RVT_3"/>
    <property type="match status" value="1"/>
</dbReference>
<gene>
    <name evidence="3" type="ORF">C2845_PM10G12940</name>
</gene>
<comment type="caution">
    <text evidence="3">The sequence shown here is derived from an EMBL/GenBank/DDBJ whole genome shotgun (WGS) entry which is preliminary data.</text>
</comment>
<dbReference type="PANTHER" id="PTHR47074:SF73">
    <property type="entry name" value="OS04G0448401 PROTEIN"/>
    <property type="match status" value="1"/>
</dbReference>
<dbReference type="EMBL" id="PQIB02000018">
    <property type="protein sequence ID" value="RLM55204.1"/>
    <property type="molecule type" value="Genomic_DNA"/>
</dbReference>
<feature type="domain" description="RNase H type-1" evidence="2">
    <location>
        <begin position="35"/>
        <end position="111"/>
    </location>
</feature>
<dbReference type="PANTHER" id="PTHR47074">
    <property type="entry name" value="BNAC02G40300D PROTEIN"/>
    <property type="match status" value="1"/>
</dbReference>